<dbReference type="Pfam" id="PF10646">
    <property type="entry name" value="Germane"/>
    <property type="match status" value="1"/>
</dbReference>
<dbReference type="EMBL" id="ACZI02000002">
    <property type="protein sequence ID" value="EFV13055.1"/>
    <property type="molecule type" value="Genomic_DNA"/>
</dbReference>
<dbReference type="NCBIfam" id="NF010141">
    <property type="entry name" value="PRK13616.1"/>
    <property type="match status" value="1"/>
</dbReference>
<evidence type="ECO:0000256" key="5">
    <source>
        <dbReference type="ARBA" id="ARBA00023288"/>
    </source>
</evidence>
<keyword evidence="5 6" id="KW-0449">Lipoprotein</keyword>
<evidence type="ECO:0000256" key="3">
    <source>
        <dbReference type="ARBA" id="ARBA00023136"/>
    </source>
</evidence>
<dbReference type="Pfam" id="PF10647">
    <property type="entry name" value="Gmad1"/>
    <property type="match status" value="1"/>
</dbReference>
<keyword evidence="1 6" id="KW-1003">Cell membrane</keyword>
<dbReference type="PROSITE" id="PS51257">
    <property type="entry name" value="PROKAR_LIPOPROTEIN"/>
    <property type="match status" value="1"/>
</dbReference>
<organism evidence="9 10">
    <name type="scientific">Segniliparus rugosus (strain ATCC BAA-974 / DSM 45345 / CCUG 50838 / CIP 108380 / JCM 13579 / CDC 945)</name>
    <dbReference type="NCBI Taxonomy" id="679197"/>
    <lineage>
        <taxon>Bacteria</taxon>
        <taxon>Bacillati</taxon>
        <taxon>Actinomycetota</taxon>
        <taxon>Actinomycetes</taxon>
        <taxon>Mycobacteriales</taxon>
        <taxon>Segniliparaceae</taxon>
        <taxon>Segniliparus</taxon>
    </lineage>
</organism>
<sequence length="600" mass="63875">MRSRFFLSRVVLALLCAALVASCATIPTGSPPHALGPVQRAAGAQDTMAVPEPAPGMSPETLIRDFLKAAVDPAARHGKAREFLTEEASRAWDDSPGGTVIDTIDVLLPEEQNEHQSDRMRFQIRAMAVGHIEPDGVVGRDDTAVDRQIEVTRVHGEWRISALDKGVLVDAKQFQYRYQRRNLYFLNPSGTQLVPDPRWVSGDPTSLAEQLIQLLINGPRPVLASAVRTQFPQHAALRSAITRSGGQPGNSNAHGLNIDLKGLGELGQREKQQLAAQVIWTLAGAGVTGPYSISIGGMPIEERLSAGWTTKDVEGWDPTSEASGNTMYAVYGGTLARVTDRGVQKVSGALGVVNSILAAAVNSQESYAAAAVKGPDGSVQLMVGPPDKTVNLGATAERTMTRPTWTPDGLKVWTVLDGSDVICVSVDANGQLTRSEVDISELGRTPQDGPITELRLSHDGVRAALVVGGRLITMNVRQNANGGYALTDAQSLLTSNPEHPVQVTSVDWGASDVLYVAQALAGPPGLEPPVLEVPVGSPFSTPVPSRNLTPPISSITASATMIYVTDSRAVLQLRKNGGPEDFWKEIPMLHGTLSTIVLPK</sequence>
<dbReference type="eggNOG" id="COG5401">
    <property type="taxonomic scope" value="Bacteria"/>
</dbReference>
<keyword evidence="2 6" id="KW-0732">Signal</keyword>
<dbReference type="Proteomes" id="UP000004816">
    <property type="component" value="Unassembled WGS sequence"/>
</dbReference>
<name>E5XRH4_SEGRC</name>
<gene>
    <name evidence="6" type="primary">lpqB</name>
    <name evidence="9" type="ORF">HMPREF9336_02096</name>
</gene>
<comment type="similarity">
    <text evidence="6">Belongs to the LpqB lipoprotein family.</text>
</comment>
<dbReference type="RefSeq" id="WP_007470151.1">
    <property type="nucleotide sequence ID" value="NZ_KI391953.1"/>
</dbReference>
<comment type="subcellular location">
    <subcellularLocation>
        <location evidence="6">Cell membrane</location>
        <topology evidence="6">Lipid-anchor</topology>
    </subcellularLocation>
</comment>
<protein>
    <recommendedName>
        <fullName evidence="6">Lipoprotein LpqB</fullName>
    </recommendedName>
</protein>
<evidence type="ECO:0000313" key="10">
    <source>
        <dbReference type="Proteomes" id="UP000004816"/>
    </source>
</evidence>
<dbReference type="InterPro" id="IPR059026">
    <property type="entry name" value="LpqB_N"/>
</dbReference>
<dbReference type="InterPro" id="IPR023959">
    <property type="entry name" value="LpqB"/>
</dbReference>
<dbReference type="InterPro" id="IPR019606">
    <property type="entry name" value="GerMN"/>
</dbReference>
<dbReference type="SUPFAM" id="SSF75011">
    <property type="entry name" value="3-carboxy-cis,cis-mucoante lactonizing enzyme"/>
    <property type="match status" value="1"/>
</dbReference>
<dbReference type="OrthoDB" id="3226781at2"/>
<proteinExistence type="inferred from homology"/>
<accession>E5XRH4</accession>
<evidence type="ECO:0000256" key="6">
    <source>
        <dbReference type="HAMAP-Rule" id="MF_01373"/>
    </source>
</evidence>
<evidence type="ECO:0000256" key="4">
    <source>
        <dbReference type="ARBA" id="ARBA00023139"/>
    </source>
</evidence>
<dbReference type="GO" id="GO:0005886">
    <property type="term" value="C:plasma membrane"/>
    <property type="evidence" value="ECO:0007669"/>
    <property type="project" value="UniProtKB-SubCell"/>
</dbReference>
<dbReference type="STRING" id="679197.HMPREF9336_02096"/>
<comment type="caution">
    <text evidence="9">The sequence shown here is derived from an EMBL/GenBank/DDBJ whole genome shotgun (WGS) entry which is preliminary data.</text>
</comment>
<dbReference type="SMART" id="SM00909">
    <property type="entry name" value="Germane"/>
    <property type="match status" value="1"/>
</dbReference>
<dbReference type="Pfam" id="PF25976">
    <property type="entry name" value="LpqB_N"/>
    <property type="match status" value="1"/>
</dbReference>
<feature type="domain" description="GerMN" evidence="8">
    <location>
        <begin position="208"/>
        <end position="304"/>
    </location>
</feature>
<keyword evidence="3 6" id="KW-0472">Membrane</keyword>
<dbReference type="AlphaFoldDB" id="E5XRH4"/>
<dbReference type="HAMAP" id="MF_01373">
    <property type="entry name" value="LpqB_lipoprot"/>
    <property type="match status" value="1"/>
</dbReference>
<dbReference type="HOGENOM" id="CLU_032207_1_0_11"/>
<evidence type="ECO:0000313" key="9">
    <source>
        <dbReference type="EMBL" id="EFV13055.1"/>
    </source>
</evidence>
<evidence type="ECO:0000256" key="2">
    <source>
        <dbReference type="ARBA" id="ARBA00022729"/>
    </source>
</evidence>
<evidence type="ECO:0000259" key="8">
    <source>
        <dbReference type="SMART" id="SM00909"/>
    </source>
</evidence>
<keyword evidence="4 6" id="KW-0564">Palmitate</keyword>
<feature type="signal peptide" evidence="7">
    <location>
        <begin position="1"/>
        <end position="23"/>
    </location>
</feature>
<reference evidence="9 10" key="1">
    <citation type="journal article" date="2011" name="Stand. Genomic Sci.">
        <title>High quality draft genome sequence of Segniliparus rugosus CDC 945(T)= (ATCC BAA-974(T)).</title>
        <authorList>
            <person name="Earl A.M."/>
            <person name="Desjardins C.A."/>
            <person name="Fitzgerald M.G."/>
            <person name="Arachchi H.M."/>
            <person name="Zeng Q."/>
            <person name="Mehta T."/>
            <person name="Griggs A."/>
            <person name="Birren B.W."/>
            <person name="Toney N.C."/>
            <person name="Carr J."/>
            <person name="Posey J."/>
            <person name="Butler W.R."/>
        </authorList>
    </citation>
    <scope>NUCLEOTIDE SEQUENCE [LARGE SCALE GENOMIC DNA]</scope>
    <source>
        <strain evidence="10">ATCC BAA-974 / DSM 45345 / CCUG 50838 / CIP 108380 / JCM 13579 / CDC 945</strain>
    </source>
</reference>
<evidence type="ECO:0000256" key="1">
    <source>
        <dbReference type="ARBA" id="ARBA00022475"/>
    </source>
</evidence>
<dbReference type="InterPro" id="IPR018910">
    <property type="entry name" value="LpqB_C"/>
</dbReference>
<keyword evidence="10" id="KW-1185">Reference proteome</keyword>
<evidence type="ECO:0000256" key="7">
    <source>
        <dbReference type="SAM" id="SignalP"/>
    </source>
</evidence>
<feature type="chain" id="PRO_5038893516" description="Lipoprotein LpqB" evidence="7">
    <location>
        <begin position="24"/>
        <end position="600"/>
    </location>
</feature>